<feature type="compositionally biased region" description="Acidic residues" evidence="1">
    <location>
        <begin position="232"/>
        <end position="266"/>
    </location>
</feature>
<dbReference type="Pfam" id="PF01551">
    <property type="entry name" value="Peptidase_M23"/>
    <property type="match status" value="1"/>
</dbReference>
<name>A0A917TPT6_9BACI</name>
<dbReference type="RefSeq" id="WP_117154915.1">
    <property type="nucleotide sequence ID" value="NZ_BMLG01000008.1"/>
</dbReference>
<dbReference type="Gene3D" id="2.70.70.10">
    <property type="entry name" value="Glucose Permease (Domain IIA)"/>
    <property type="match status" value="1"/>
</dbReference>
<reference evidence="4" key="2">
    <citation type="submission" date="2020-09" db="EMBL/GenBank/DDBJ databases">
        <authorList>
            <person name="Sun Q."/>
            <person name="Zhou Y."/>
        </authorList>
    </citation>
    <scope>NUCLEOTIDE SEQUENCE</scope>
    <source>
        <strain evidence="4">CGMCC 1.6333</strain>
    </source>
</reference>
<keyword evidence="2" id="KW-0472">Membrane</keyword>
<dbReference type="SUPFAM" id="SSF51261">
    <property type="entry name" value="Duplicated hybrid motif"/>
    <property type="match status" value="1"/>
</dbReference>
<dbReference type="PANTHER" id="PTHR21666">
    <property type="entry name" value="PEPTIDASE-RELATED"/>
    <property type="match status" value="1"/>
</dbReference>
<dbReference type="CDD" id="cd12797">
    <property type="entry name" value="M23_peptidase"/>
    <property type="match status" value="1"/>
</dbReference>
<feature type="transmembrane region" description="Helical" evidence="2">
    <location>
        <begin position="21"/>
        <end position="41"/>
    </location>
</feature>
<keyword evidence="2" id="KW-1133">Transmembrane helix</keyword>
<evidence type="ECO:0000313" key="5">
    <source>
        <dbReference type="Proteomes" id="UP000618460"/>
    </source>
</evidence>
<evidence type="ECO:0000256" key="2">
    <source>
        <dbReference type="SAM" id="Phobius"/>
    </source>
</evidence>
<dbReference type="InterPro" id="IPR016047">
    <property type="entry name" value="M23ase_b-sheet_dom"/>
</dbReference>
<organism evidence="4 5">
    <name type="scientific">Paraliobacillus quinghaiensis</name>
    <dbReference type="NCBI Taxonomy" id="470815"/>
    <lineage>
        <taxon>Bacteria</taxon>
        <taxon>Bacillati</taxon>
        <taxon>Bacillota</taxon>
        <taxon>Bacilli</taxon>
        <taxon>Bacillales</taxon>
        <taxon>Bacillaceae</taxon>
        <taxon>Paraliobacillus</taxon>
    </lineage>
</organism>
<dbReference type="InterPro" id="IPR050570">
    <property type="entry name" value="Cell_wall_metabolism_enzyme"/>
</dbReference>
<gene>
    <name evidence="4" type="primary">spoIIQ</name>
    <name evidence="4" type="ORF">GCM10011351_18190</name>
</gene>
<protein>
    <submittedName>
        <fullName evidence="4">Stage II sporulation protein Q</fullName>
    </submittedName>
</protein>
<dbReference type="OrthoDB" id="2050153at2"/>
<dbReference type="Proteomes" id="UP000618460">
    <property type="component" value="Unassembled WGS sequence"/>
</dbReference>
<feature type="domain" description="M23ase beta-sheet core" evidence="3">
    <location>
        <begin position="122"/>
        <end position="219"/>
    </location>
</feature>
<evidence type="ECO:0000259" key="3">
    <source>
        <dbReference type="Pfam" id="PF01551"/>
    </source>
</evidence>
<dbReference type="GO" id="GO:0004222">
    <property type="term" value="F:metalloendopeptidase activity"/>
    <property type="evidence" value="ECO:0007669"/>
    <property type="project" value="TreeGrafter"/>
</dbReference>
<evidence type="ECO:0000313" key="4">
    <source>
        <dbReference type="EMBL" id="GGM32475.1"/>
    </source>
</evidence>
<feature type="region of interest" description="Disordered" evidence="1">
    <location>
        <begin position="212"/>
        <end position="279"/>
    </location>
</feature>
<comment type="caution">
    <text evidence="4">The sequence shown here is derived from an EMBL/GenBank/DDBJ whole genome shotgun (WGS) entry which is preliminary data.</text>
</comment>
<proteinExistence type="predicted"/>
<keyword evidence="5" id="KW-1185">Reference proteome</keyword>
<sequence length="279" mass="31097">MKEENKGVSKNNWKRVFKKKWFFPAVYLTVAALLLAGVLWYQNLDNQIPEATDTPQSEVDNDGYPLGYEQDSSPVVNQSEVIKMPVLEASQTEIVTKFYAYEKTSEEQEQALVLYDNKYYQSKGIDIASTTDETFPVTAALSGEVIEVKQDPLLGYVIEMKHDNGVTTHYASLQDVTVTSGEQVDQGEALASAGKNVFNQANGTHVHFEVRKDGEAVDPEQFLNKPLSDIEVPTEDDDNGEEAEDTSSITSDEEQEDEDNSEDENDSDNRESSRATTNA</sequence>
<dbReference type="PANTHER" id="PTHR21666:SF291">
    <property type="entry name" value="STAGE II SPORULATION PROTEIN Q"/>
    <property type="match status" value="1"/>
</dbReference>
<dbReference type="AlphaFoldDB" id="A0A917TPT6"/>
<dbReference type="EMBL" id="BMLG01000008">
    <property type="protein sequence ID" value="GGM32475.1"/>
    <property type="molecule type" value="Genomic_DNA"/>
</dbReference>
<evidence type="ECO:0000256" key="1">
    <source>
        <dbReference type="SAM" id="MobiDB-lite"/>
    </source>
</evidence>
<reference evidence="4" key="1">
    <citation type="journal article" date="2014" name="Int. J. Syst. Evol. Microbiol.">
        <title>Complete genome sequence of Corynebacterium casei LMG S-19264T (=DSM 44701T), isolated from a smear-ripened cheese.</title>
        <authorList>
            <consortium name="US DOE Joint Genome Institute (JGI-PGF)"/>
            <person name="Walter F."/>
            <person name="Albersmeier A."/>
            <person name="Kalinowski J."/>
            <person name="Ruckert C."/>
        </authorList>
    </citation>
    <scope>NUCLEOTIDE SEQUENCE</scope>
    <source>
        <strain evidence="4">CGMCC 1.6333</strain>
    </source>
</reference>
<accession>A0A917TPT6</accession>
<dbReference type="InterPro" id="IPR011055">
    <property type="entry name" value="Dup_hybrid_motif"/>
</dbReference>
<keyword evidence="2" id="KW-0812">Transmembrane</keyword>